<sequence>MEFQRWKSKMQRSCIFLVVVVAMFLVRGEDQPVASPCRECIWYQSRIFASAPGYDSLWLKPSNLSSIMTKSGGFRLQLQEDGNLVLVDVKKNVPIWASMRFCPSISYNIFAVMQMDGNFVVYCNMRSNRPIWATQTSLQGTGPYCVALSDNLSTFGLSVYDGNCKLLWHADTRPTIAQTQAMETAYLAYLNSSL</sequence>
<evidence type="ECO:0000313" key="4">
    <source>
        <dbReference type="Proteomes" id="UP000481153"/>
    </source>
</evidence>
<feature type="signal peptide" evidence="1">
    <location>
        <begin position="1"/>
        <end position="28"/>
    </location>
</feature>
<keyword evidence="1" id="KW-0732">Signal</keyword>
<proteinExistence type="predicted"/>
<dbReference type="InterPro" id="IPR036426">
    <property type="entry name" value="Bulb-type_lectin_dom_sf"/>
</dbReference>
<feature type="chain" id="PRO_5026065357" description="Bulb-type lectin domain-containing protein" evidence="1">
    <location>
        <begin position="29"/>
        <end position="194"/>
    </location>
</feature>
<evidence type="ECO:0000256" key="1">
    <source>
        <dbReference type="SAM" id="SignalP"/>
    </source>
</evidence>
<dbReference type="SMART" id="SM00108">
    <property type="entry name" value="B_lectin"/>
    <property type="match status" value="1"/>
</dbReference>
<dbReference type="InterPro" id="IPR001480">
    <property type="entry name" value="Bulb-type_lectin_dom"/>
</dbReference>
<dbReference type="EMBL" id="VJMJ01000093">
    <property type="protein sequence ID" value="KAF0735768.1"/>
    <property type="molecule type" value="Genomic_DNA"/>
</dbReference>
<dbReference type="PROSITE" id="PS50927">
    <property type="entry name" value="BULB_LECTIN"/>
    <property type="match status" value="1"/>
</dbReference>
<organism evidence="3 4">
    <name type="scientific">Aphanomyces euteiches</name>
    <dbReference type="NCBI Taxonomy" id="100861"/>
    <lineage>
        <taxon>Eukaryota</taxon>
        <taxon>Sar</taxon>
        <taxon>Stramenopiles</taxon>
        <taxon>Oomycota</taxon>
        <taxon>Saprolegniomycetes</taxon>
        <taxon>Saprolegniales</taxon>
        <taxon>Verrucalvaceae</taxon>
        <taxon>Aphanomyces</taxon>
    </lineage>
</organism>
<dbReference type="Gene3D" id="2.90.10.30">
    <property type="match status" value="1"/>
</dbReference>
<keyword evidence="4" id="KW-1185">Reference proteome</keyword>
<gene>
    <name evidence="3" type="ORF">Ae201684_007773</name>
</gene>
<dbReference type="Gene3D" id="2.90.10.10">
    <property type="entry name" value="Bulb-type lectin domain"/>
    <property type="match status" value="1"/>
</dbReference>
<dbReference type="SUPFAM" id="SSF51110">
    <property type="entry name" value="alpha-D-mannose-specific plant lectins"/>
    <property type="match status" value="1"/>
</dbReference>
<feature type="domain" description="Bulb-type lectin" evidence="2">
    <location>
        <begin position="52"/>
        <end position="172"/>
    </location>
</feature>
<dbReference type="VEuPathDB" id="FungiDB:AeMF1_014496"/>
<reference evidence="3 4" key="1">
    <citation type="submission" date="2019-07" db="EMBL/GenBank/DDBJ databases">
        <title>Genomics analysis of Aphanomyces spp. identifies a new class of oomycete effector associated with host adaptation.</title>
        <authorList>
            <person name="Gaulin E."/>
        </authorList>
    </citation>
    <scope>NUCLEOTIDE SEQUENCE [LARGE SCALE GENOMIC DNA]</scope>
    <source>
        <strain evidence="3 4">ATCC 201684</strain>
    </source>
</reference>
<dbReference type="AlphaFoldDB" id="A0A6G0X758"/>
<dbReference type="Proteomes" id="UP000481153">
    <property type="component" value="Unassembled WGS sequence"/>
</dbReference>
<name>A0A6G0X758_9STRA</name>
<protein>
    <recommendedName>
        <fullName evidence="2">Bulb-type lectin domain-containing protein</fullName>
    </recommendedName>
</protein>
<evidence type="ECO:0000259" key="2">
    <source>
        <dbReference type="PROSITE" id="PS50927"/>
    </source>
</evidence>
<comment type="caution">
    <text evidence="3">The sequence shown here is derived from an EMBL/GenBank/DDBJ whole genome shotgun (WGS) entry which is preliminary data.</text>
</comment>
<accession>A0A6G0X758</accession>
<evidence type="ECO:0000313" key="3">
    <source>
        <dbReference type="EMBL" id="KAF0735768.1"/>
    </source>
</evidence>